<dbReference type="SUPFAM" id="SSF55961">
    <property type="entry name" value="Bet v1-like"/>
    <property type="match status" value="1"/>
</dbReference>
<comment type="similarity">
    <text evidence="1">Belongs to the AHA1 family.</text>
</comment>
<evidence type="ECO:0000259" key="2">
    <source>
        <dbReference type="Pfam" id="PF08327"/>
    </source>
</evidence>
<comment type="caution">
    <text evidence="3">The sequence shown here is derived from an EMBL/GenBank/DDBJ whole genome shotgun (WGS) entry which is preliminary data.</text>
</comment>
<dbReference type="Pfam" id="PF08327">
    <property type="entry name" value="AHSA1"/>
    <property type="match status" value="1"/>
</dbReference>
<organism evidence="3 4">
    <name type="scientific">Planotetraspora thailandica</name>
    <dbReference type="NCBI Taxonomy" id="487172"/>
    <lineage>
        <taxon>Bacteria</taxon>
        <taxon>Bacillati</taxon>
        <taxon>Actinomycetota</taxon>
        <taxon>Actinomycetes</taxon>
        <taxon>Streptosporangiales</taxon>
        <taxon>Streptosporangiaceae</taxon>
        <taxon>Planotetraspora</taxon>
    </lineage>
</organism>
<dbReference type="RefSeq" id="WP_203945176.1">
    <property type="nucleotide sequence ID" value="NZ_BOOR01000022.1"/>
</dbReference>
<accession>A0A8J3V2G5</accession>
<dbReference type="Gene3D" id="3.30.530.20">
    <property type="match status" value="1"/>
</dbReference>
<dbReference type="InterPro" id="IPR013538">
    <property type="entry name" value="ASHA1/2-like_C"/>
</dbReference>
<proteinExistence type="inferred from homology"/>
<dbReference type="EMBL" id="BOOR01000022">
    <property type="protein sequence ID" value="GII54970.1"/>
    <property type="molecule type" value="Genomic_DNA"/>
</dbReference>
<gene>
    <name evidence="3" type="ORF">Pth03_33590</name>
</gene>
<feature type="domain" description="Activator of Hsp90 ATPase homologue 1/2-like C-terminal" evidence="2">
    <location>
        <begin position="15"/>
        <end position="155"/>
    </location>
</feature>
<dbReference type="CDD" id="cd07814">
    <property type="entry name" value="SRPBCC_CalC_Aha1-like"/>
    <property type="match status" value="1"/>
</dbReference>
<evidence type="ECO:0000313" key="3">
    <source>
        <dbReference type="EMBL" id="GII54970.1"/>
    </source>
</evidence>
<dbReference type="AlphaFoldDB" id="A0A8J3V2G5"/>
<evidence type="ECO:0000313" key="4">
    <source>
        <dbReference type="Proteomes" id="UP000605992"/>
    </source>
</evidence>
<keyword evidence="4" id="KW-1185">Reference proteome</keyword>
<dbReference type="Proteomes" id="UP000605992">
    <property type="component" value="Unassembled WGS sequence"/>
</dbReference>
<dbReference type="InterPro" id="IPR023393">
    <property type="entry name" value="START-like_dom_sf"/>
</dbReference>
<protein>
    <submittedName>
        <fullName evidence="3">Activator of HSP90 ATPase</fullName>
    </submittedName>
</protein>
<reference evidence="3" key="1">
    <citation type="submission" date="2021-01" db="EMBL/GenBank/DDBJ databases">
        <title>Whole genome shotgun sequence of Planotetraspora thailandica NBRC 104271.</title>
        <authorList>
            <person name="Komaki H."/>
            <person name="Tamura T."/>
        </authorList>
    </citation>
    <scope>NUCLEOTIDE SEQUENCE</scope>
    <source>
        <strain evidence="3">NBRC 104271</strain>
    </source>
</reference>
<sequence length="166" mass="18495">MSAPKRCFSIVRRLDAPRELVFRAWTDPDHLQWFGQTGAPGERQPATVDLRVGGAWRVHMIENEHRSYVTGGVYREIEPPEKIVFTWGAVGGWPPIDPGKPDDGPVVTVTLRDLGGTTEMTFHVGFPDGFTDDSVRHWFSLGVVDGWTRTIDRLAPSLPATVAEPF</sequence>
<evidence type="ECO:0000256" key="1">
    <source>
        <dbReference type="ARBA" id="ARBA00006817"/>
    </source>
</evidence>
<name>A0A8J3V2G5_9ACTN</name>